<dbReference type="Proteomes" id="UP001157502">
    <property type="component" value="Chromosome 26"/>
</dbReference>
<sequence length="97" mass="10729">MVPSPSTQLCSNCIPELNRNDNRYTQDSPTTTGPLQTFGQIYSANISALTSPGREEGRRSEDTSALACEICKRDHAQEDTWDGDFLFQSNREALGKS</sequence>
<gene>
    <name evidence="1" type="ORF">DPEC_G00283190</name>
</gene>
<proteinExistence type="predicted"/>
<keyword evidence="2" id="KW-1185">Reference proteome</keyword>
<protein>
    <submittedName>
        <fullName evidence="1">Uncharacterized protein</fullName>
    </submittedName>
</protein>
<evidence type="ECO:0000313" key="2">
    <source>
        <dbReference type="Proteomes" id="UP001157502"/>
    </source>
</evidence>
<dbReference type="EMBL" id="CM055753">
    <property type="protein sequence ID" value="KAJ7991378.1"/>
    <property type="molecule type" value="Genomic_DNA"/>
</dbReference>
<reference evidence="1" key="1">
    <citation type="submission" date="2021-05" db="EMBL/GenBank/DDBJ databases">
        <authorList>
            <person name="Pan Q."/>
            <person name="Jouanno E."/>
            <person name="Zahm M."/>
            <person name="Klopp C."/>
            <person name="Cabau C."/>
            <person name="Louis A."/>
            <person name="Berthelot C."/>
            <person name="Parey E."/>
            <person name="Roest Crollius H."/>
            <person name="Montfort J."/>
            <person name="Robinson-Rechavi M."/>
            <person name="Bouchez O."/>
            <person name="Lampietro C."/>
            <person name="Lopez Roques C."/>
            <person name="Donnadieu C."/>
            <person name="Postlethwait J."/>
            <person name="Bobe J."/>
            <person name="Dillon D."/>
            <person name="Chandos A."/>
            <person name="von Hippel F."/>
            <person name="Guiguen Y."/>
        </authorList>
    </citation>
    <scope>NUCLEOTIDE SEQUENCE</scope>
    <source>
        <strain evidence="1">YG-Jan2019</strain>
    </source>
</reference>
<accession>A0ACC2FJ59</accession>
<name>A0ACC2FJ59_DALPE</name>
<comment type="caution">
    <text evidence="1">The sequence shown here is derived from an EMBL/GenBank/DDBJ whole genome shotgun (WGS) entry which is preliminary data.</text>
</comment>
<evidence type="ECO:0000313" key="1">
    <source>
        <dbReference type="EMBL" id="KAJ7991378.1"/>
    </source>
</evidence>
<organism evidence="1 2">
    <name type="scientific">Dallia pectoralis</name>
    <name type="common">Alaska blackfish</name>
    <dbReference type="NCBI Taxonomy" id="75939"/>
    <lineage>
        <taxon>Eukaryota</taxon>
        <taxon>Metazoa</taxon>
        <taxon>Chordata</taxon>
        <taxon>Craniata</taxon>
        <taxon>Vertebrata</taxon>
        <taxon>Euteleostomi</taxon>
        <taxon>Actinopterygii</taxon>
        <taxon>Neopterygii</taxon>
        <taxon>Teleostei</taxon>
        <taxon>Protacanthopterygii</taxon>
        <taxon>Esociformes</taxon>
        <taxon>Umbridae</taxon>
        <taxon>Dallia</taxon>
    </lineage>
</organism>